<gene>
    <name evidence="3" type="ORF">FPE01S_03_00270</name>
</gene>
<proteinExistence type="predicted"/>
<protein>
    <submittedName>
        <fullName evidence="3">Putative sulfatase</fullName>
    </submittedName>
</protein>
<dbReference type="InterPro" id="IPR000917">
    <property type="entry name" value="Sulfatase_N"/>
</dbReference>
<keyword evidence="1" id="KW-0472">Membrane</keyword>
<dbReference type="PANTHER" id="PTHR43751">
    <property type="entry name" value="SULFATASE"/>
    <property type="match status" value="1"/>
</dbReference>
<sequence>MYRNIFATPCASGGSFYVTAFNKKSSRKWLFELVRLVLFKIRTNMTTLHFNRQKAGWVTLLLLLVAISGFGQKKPNILVIMGDDIGWFNPSCFNRGMMGFRTPNIDRIASEGAMFTSWYAQQSCTAGRAAFITGQSPIRTGLTKVGMPGADVGLSAKDPSIAEFLKALGYSTGQFGKNHLGDKNEFLPTVHGFDEFFGNLYHLNAEEEPEDPDYPKDPNYKKLFGPRGVLRCKATTVDDATVQGPFGKIGKQKIEDTGPLTKKRMETIDTEFTDAALDFMDRQSKTDKPFFCYFNSTRMHIFTHLSPAYEGKTGFGLQGDGMTELDDNVGKLLKKLDDLGISNNTIVVFTTDNGAEMMSWPDGGSTPFRGEKATNWEGGYRVPTVIRWPGVIKPGTLVNDICAHEDFIPTFCAAAGQTDVVNKTLAGYAAGGKTFKVHLDGYNLLPFLKGDVKESPRKEFVYWSDDGDLFALRYGRWKLAFIEQYETGLSIWDRDYTKLRAPMIYDLYMDPFERGPQSSWYPDWKAKHIYLLYGATAYVAKWLSTFREYPPRQKPASFNLDEVMRKMTEKPGGN</sequence>
<reference evidence="3 4" key="1">
    <citation type="submission" date="2015-04" db="EMBL/GenBank/DDBJ databases">
        <title>Whole genome shotgun sequence of Flavihumibacter petaseus NBRC 106054.</title>
        <authorList>
            <person name="Miyazawa S."/>
            <person name="Hosoyama A."/>
            <person name="Hashimoto M."/>
            <person name="Noguchi M."/>
            <person name="Tsuchikane K."/>
            <person name="Ohji S."/>
            <person name="Yamazoe A."/>
            <person name="Ichikawa N."/>
            <person name="Kimura A."/>
            <person name="Fujita N."/>
        </authorList>
    </citation>
    <scope>NUCLEOTIDE SEQUENCE [LARGE SCALE GENOMIC DNA]</scope>
    <source>
        <strain evidence="3 4">NBRC 106054</strain>
    </source>
</reference>
<evidence type="ECO:0000256" key="1">
    <source>
        <dbReference type="SAM" id="Phobius"/>
    </source>
</evidence>
<feature type="domain" description="Sulfatase N-terminal" evidence="2">
    <location>
        <begin position="75"/>
        <end position="416"/>
    </location>
</feature>
<dbReference type="Gene3D" id="3.40.720.10">
    <property type="entry name" value="Alkaline Phosphatase, subunit A"/>
    <property type="match status" value="1"/>
</dbReference>
<evidence type="ECO:0000259" key="2">
    <source>
        <dbReference type="Pfam" id="PF00884"/>
    </source>
</evidence>
<dbReference type="EMBL" id="BBWV01000003">
    <property type="protein sequence ID" value="GAO43988.1"/>
    <property type="molecule type" value="Genomic_DNA"/>
</dbReference>
<dbReference type="CDD" id="cd16142">
    <property type="entry name" value="ARS_like"/>
    <property type="match status" value="1"/>
</dbReference>
<dbReference type="Gene3D" id="3.30.1120.10">
    <property type="match status" value="1"/>
</dbReference>
<accession>A0A0E9N2H2</accession>
<dbReference type="STRING" id="1220578.FPE01S_03_00270"/>
<evidence type="ECO:0000313" key="4">
    <source>
        <dbReference type="Proteomes" id="UP000033121"/>
    </source>
</evidence>
<keyword evidence="1" id="KW-1133">Transmembrane helix</keyword>
<comment type="caution">
    <text evidence="3">The sequence shown here is derived from an EMBL/GenBank/DDBJ whole genome shotgun (WGS) entry which is preliminary data.</text>
</comment>
<evidence type="ECO:0000313" key="3">
    <source>
        <dbReference type="EMBL" id="GAO43988.1"/>
    </source>
</evidence>
<keyword evidence="1" id="KW-0812">Transmembrane</keyword>
<dbReference type="Proteomes" id="UP000033121">
    <property type="component" value="Unassembled WGS sequence"/>
</dbReference>
<dbReference type="Pfam" id="PF00884">
    <property type="entry name" value="Sulfatase"/>
    <property type="match status" value="1"/>
</dbReference>
<dbReference type="InterPro" id="IPR017850">
    <property type="entry name" value="Alkaline_phosphatase_core_sf"/>
</dbReference>
<feature type="transmembrane region" description="Helical" evidence="1">
    <location>
        <begin position="55"/>
        <end position="71"/>
    </location>
</feature>
<dbReference type="AlphaFoldDB" id="A0A0E9N2H2"/>
<organism evidence="3 4">
    <name type="scientific">Flavihumibacter petaseus NBRC 106054</name>
    <dbReference type="NCBI Taxonomy" id="1220578"/>
    <lineage>
        <taxon>Bacteria</taxon>
        <taxon>Pseudomonadati</taxon>
        <taxon>Bacteroidota</taxon>
        <taxon>Chitinophagia</taxon>
        <taxon>Chitinophagales</taxon>
        <taxon>Chitinophagaceae</taxon>
        <taxon>Flavihumibacter</taxon>
    </lineage>
</organism>
<name>A0A0E9N2H2_9BACT</name>
<dbReference type="PANTHER" id="PTHR43751:SF2">
    <property type="entry name" value="SULFATASE N-TERMINAL DOMAIN-CONTAINING PROTEIN"/>
    <property type="match status" value="1"/>
</dbReference>
<keyword evidence="4" id="KW-1185">Reference proteome</keyword>
<dbReference type="SUPFAM" id="SSF53649">
    <property type="entry name" value="Alkaline phosphatase-like"/>
    <property type="match status" value="1"/>
</dbReference>
<dbReference type="InterPro" id="IPR052701">
    <property type="entry name" value="GAG_Ulvan_Degrading_Sulfatases"/>
</dbReference>